<dbReference type="AlphaFoldDB" id="A0A653B6P6"/>
<gene>
    <name evidence="1" type="ORF">POT9AD_3353</name>
</gene>
<dbReference type="EMBL" id="LR130779">
    <property type="protein sequence ID" value="VDN64328.1"/>
    <property type="molecule type" value="Genomic_DNA"/>
</dbReference>
<proteinExistence type="predicted"/>
<name>A0A653B6P6_ECTOL</name>
<organism evidence="1">
    <name type="scientific">Ectopseudomonas oleovorans</name>
    <name type="common">Pseudomonas oleovorans</name>
    <dbReference type="NCBI Taxonomy" id="301"/>
    <lineage>
        <taxon>Bacteria</taxon>
        <taxon>Pseudomonadati</taxon>
        <taxon>Pseudomonadota</taxon>
        <taxon>Gammaproteobacteria</taxon>
        <taxon>Pseudomonadales</taxon>
        <taxon>Pseudomonadaceae</taxon>
        <taxon>Ectopseudomonas</taxon>
    </lineage>
</organism>
<reference evidence="1" key="1">
    <citation type="submission" date="2018-11" db="EMBL/GenBank/DDBJ databases">
        <authorList>
            <consortium name="Genoscope - CEA"/>
            <person name="William W."/>
        </authorList>
    </citation>
    <scope>NUCLEOTIDE SEQUENCE [LARGE SCALE GENOMIC DNA]</scope>
    <source>
        <strain evidence="1">T9AD</strain>
    </source>
</reference>
<protein>
    <submittedName>
        <fullName evidence="1">Uncharacterized protein</fullName>
    </submittedName>
</protein>
<accession>A0A653B6P6</accession>
<sequence length="374" mass="40181">MQRIDAGQQLRLETLVGIALMAADRAAFRIDLELVEGAHMVGAVEHVEDGPRLPGHGWQAQVPGDQAGAGGLLDALPDGVVVDFGGRAVTRVTATPATAFPALLRRRVGEHARQPFAVPLIGPVQAGEPRAEVEQQHPGAGHRVQVPVEATAFLLPVQGQPGAPVQSLARPAQVETGQAEENQRQGAGGGDLLAHLPHRQEAVQHQHQVEEVLADRLGQHLAGVGVERDARPASLAWRRREKGHARPVMPGIDPQAGDAISGRDLDPRHQFARRKVALRARFDLPALGIERPGDLALETVERAGDAHDGQHQAGADAEEPMQLEDDFLEHDGATLTLTLCDGRLLYMGIIFITIYLRDFYAFAACATHLPGQRT</sequence>
<evidence type="ECO:0000313" key="1">
    <source>
        <dbReference type="EMBL" id="VDN64328.1"/>
    </source>
</evidence>